<feature type="domain" description="Phosphoadenosine phosphosulphate reductase" evidence="1">
    <location>
        <begin position="47"/>
        <end position="84"/>
    </location>
</feature>
<dbReference type="InterPro" id="IPR002500">
    <property type="entry name" value="PAPS_reduct_dom"/>
</dbReference>
<reference evidence="2" key="1">
    <citation type="journal article" date="2014" name="Front. Microbiol.">
        <title>High frequency of phylogenetically diverse reductive dehalogenase-homologous genes in deep subseafloor sedimentary metagenomes.</title>
        <authorList>
            <person name="Kawai M."/>
            <person name="Futagami T."/>
            <person name="Toyoda A."/>
            <person name="Takaki Y."/>
            <person name="Nishi S."/>
            <person name="Hori S."/>
            <person name="Arai W."/>
            <person name="Tsubouchi T."/>
            <person name="Morono Y."/>
            <person name="Uchiyama I."/>
            <person name="Ito T."/>
            <person name="Fujiyama A."/>
            <person name="Inagaki F."/>
            <person name="Takami H."/>
        </authorList>
    </citation>
    <scope>NUCLEOTIDE SEQUENCE</scope>
    <source>
        <strain evidence="2">Expedition CK06-06</strain>
    </source>
</reference>
<comment type="caution">
    <text evidence="2">The sequence shown here is derived from an EMBL/GenBank/DDBJ whole genome shotgun (WGS) entry which is preliminary data.</text>
</comment>
<dbReference type="EMBL" id="BARS01042291">
    <property type="protein sequence ID" value="GAG40926.1"/>
    <property type="molecule type" value="Genomic_DNA"/>
</dbReference>
<dbReference type="Pfam" id="PF01507">
    <property type="entry name" value="PAPS_reduct"/>
    <property type="match status" value="1"/>
</dbReference>
<protein>
    <recommendedName>
        <fullName evidence="1">Phosphoadenosine phosphosulphate reductase domain-containing protein</fullName>
    </recommendedName>
</protein>
<dbReference type="AlphaFoldDB" id="X0YWF9"/>
<dbReference type="InterPro" id="IPR014729">
    <property type="entry name" value="Rossmann-like_a/b/a_fold"/>
</dbReference>
<dbReference type="SUPFAM" id="SSF52402">
    <property type="entry name" value="Adenine nucleotide alpha hydrolases-like"/>
    <property type="match status" value="1"/>
</dbReference>
<name>X0YWF9_9ZZZZ</name>
<proteinExistence type="predicted"/>
<accession>X0YWF9</accession>
<feature type="non-terminal residue" evidence="2">
    <location>
        <position position="86"/>
    </location>
</feature>
<evidence type="ECO:0000313" key="2">
    <source>
        <dbReference type="EMBL" id="GAG40926.1"/>
    </source>
</evidence>
<dbReference type="Gene3D" id="3.40.50.620">
    <property type="entry name" value="HUPs"/>
    <property type="match status" value="1"/>
</dbReference>
<dbReference type="GO" id="GO:0003824">
    <property type="term" value="F:catalytic activity"/>
    <property type="evidence" value="ECO:0007669"/>
    <property type="project" value="InterPro"/>
</dbReference>
<organism evidence="2">
    <name type="scientific">marine sediment metagenome</name>
    <dbReference type="NCBI Taxonomy" id="412755"/>
    <lineage>
        <taxon>unclassified sequences</taxon>
        <taxon>metagenomes</taxon>
        <taxon>ecological metagenomes</taxon>
    </lineage>
</organism>
<gene>
    <name evidence="2" type="ORF">S01H1_64185</name>
</gene>
<sequence length="86" mass="10022">MWLEGVLMGNKIQPWQLKQRQGLDLATKEGLTANRIRAWYEHWNGEVYVSFSGGKDSTVLLHQVRRMYPRVKAVFVDTGLEYPSIR</sequence>
<evidence type="ECO:0000259" key="1">
    <source>
        <dbReference type="Pfam" id="PF01507"/>
    </source>
</evidence>